<dbReference type="CDD" id="cd06578">
    <property type="entry name" value="HemD"/>
    <property type="match status" value="1"/>
</dbReference>
<feature type="domain" description="Tetrapyrrole biosynthesis uroporphyrinogen III synthase" evidence="1">
    <location>
        <begin position="14"/>
        <end position="229"/>
    </location>
</feature>
<sequence>MTVLVTRGWPGAKRTATELRARGIDPIIAPVLDINFRARIEVDLTGVQALVFTSGNGVRAWGPRRPERDLPVYTVGDSTAADARKAGFRKVLSANGDIHDLAALIKRKVKPQNGALLHVRGIHVAGDLAGALKADGYQVRDVIGYGAVAVDALREDAIAAILCGAPVAVLIHSARGAKTFLDLVRKFGLQAWLKAVTAYGISANALKPLENAGFAELVAAAHPSEEALLDLLVHPMELAPLGDAS</sequence>
<dbReference type="EMBL" id="FNHG01000010">
    <property type="protein sequence ID" value="SDM39862.1"/>
    <property type="molecule type" value="Genomic_DNA"/>
</dbReference>
<evidence type="ECO:0000313" key="2">
    <source>
        <dbReference type="EMBL" id="SDM39862.1"/>
    </source>
</evidence>
<protein>
    <submittedName>
        <fullName evidence="2">Uroporphyrinogen-III synthase</fullName>
    </submittedName>
</protein>
<evidence type="ECO:0000313" key="3">
    <source>
        <dbReference type="Proteomes" id="UP000199759"/>
    </source>
</evidence>
<name>A0A1G9SWS3_9PROT</name>
<organism evidence="2 3">
    <name type="scientific">Maricaulis salignorans</name>
    <dbReference type="NCBI Taxonomy" id="144026"/>
    <lineage>
        <taxon>Bacteria</taxon>
        <taxon>Pseudomonadati</taxon>
        <taxon>Pseudomonadota</taxon>
        <taxon>Alphaproteobacteria</taxon>
        <taxon>Maricaulales</taxon>
        <taxon>Maricaulaceae</taxon>
        <taxon>Maricaulis</taxon>
    </lineage>
</organism>
<keyword evidence="3" id="KW-1185">Reference proteome</keyword>
<dbReference type="AlphaFoldDB" id="A0A1G9SWS3"/>
<dbReference type="InterPro" id="IPR003754">
    <property type="entry name" value="4pyrrol_synth_uPrphyn_synth"/>
</dbReference>
<gene>
    <name evidence="2" type="ORF">SAMN04488568_11099</name>
</gene>
<dbReference type="SUPFAM" id="SSF69618">
    <property type="entry name" value="HemD-like"/>
    <property type="match status" value="1"/>
</dbReference>
<dbReference type="Pfam" id="PF02602">
    <property type="entry name" value="HEM4"/>
    <property type="match status" value="1"/>
</dbReference>
<evidence type="ECO:0000259" key="1">
    <source>
        <dbReference type="Pfam" id="PF02602"/>
    </source>
</evidence>
<dbReference type="Proteomes" id="UP000199759">
    <property type="component" value="Unassembled WGS sequence"/>
</dbReference>
<dbReference type="Gene3D" id="3.40.50.10090">
    <property type="match status" value="2"/>
</dbReference>
<proteinExistence type="predicted"/>
<dbReference type="RefSeq" id="WP_091770051.1">
    <property type="nucleotide sequence ID" value="NZ_FNHG01000010.1"/>
</dbReference>
<dbReference type="GO" id="GO:0004852">
    <property type="term" value="F:uroporphyrinogen-III synthase activity"/>
    <property type="evidence" value="ECO:0007669"/>
    <property type="project" value="InterPro"/>
</dbReference>
<dbReference type="STRING" id="144026.SAMN04488568_11099"/>
<dbReference type="GO" id="GO:0033014">
    <property type="term" value="P:tetrapyrrole biosynthetic process"/>
    <property type="evidence" value="ECO:0007669"/>
    <property type="project" value="InterPro"/>
</dbReference>
<dbReference type="OrthoDB" id="7204250at2"/>
<reference evidence="2 3" key="1">
    <citation type="submission" date="2016-10" db="EMBL/GenBank/DDBJ databases">
        <authorList>
            <person name="de Groot N.N."/>
        </authorList>
    </citation>
    <scope>NUCLEOTIDE SEQUENCE [LARGE SCALE GENOMIC DNA]</scope>
    <source>
        <strain evidence="2 3">DSM 16077</strain>
    </source>
</reference>
<accession>A0A1G9SWS3</accession>
<dbReference type="InterPro" id="IPR036108">
    <property type="entry name" value="4pyrrol_syn_uPrphyn_synt_sf"/>
</dbReference>